<gene>
    <name evidence="2" type="ORF">D9758_013959</name>
</gene>
<organism evidence="2 3">
    <name type="scientific">Tetrapyrgos nigripes</name>
    <dbReference type="NCBI Taxonomy" id="182062"/>
    <lineage>
        <taxon>Eukaryota</taxon>
        <taxon>Fungi</taxon>
        <taxon>Dikarya</taxon>
        <taxon>Basidiomycota</taxon>
        <taxon>Agaricomycotina</taxon>
        <taxon>Agaricomycetes</taxon>
        <taxon>Agaricomycetidae</taxon>
        <taxon>Agaricales</taxon>
        <taxon>Marasmiineae</taxon>
        <taxon>Marasmiaceae</taxon>
        <taxon>Tetrapyrgos</taxon>
    </lineage>
</organism>
<dbReference type="OrthoDB" id="2148513at2759"/>
<dbReference type="Gene3D" id="3.40.50.1010">
    <property type="entry name" value="5'-nuclease"/>
    <property type="match status" value="1"/>
</dbReference>
<dbReference type="Pfam" id="PF00867">
    <property type="entry name" value="XPG_I"/>
    <property type="match status" value="1"/>
</dbReference>
<dbReference type="EMBL" id="JAACJM010000046">
    <property type="protein sequence ID" value="KAF5359932.1"/>
    <property type="molecule type" value="Genomic_DNA"/>
</dbReference>
<dbReference type="AlphaFoldDB" id="A0A8H5LJX4"/>
<dbReference type="InterPro" id="IPR029060">
    <property type="entry name" value="PIN-like_dom_sf"/>
</dbReference>
<keyword evidence="3" id="KW-1185">Reference proteome</keyword>
<name>A0A8H5LJX4_9AGAR</name>
<accession>A0A8H5LJX4</accession>
<evidence type="ECO:0000313" key="3">
    <source>
        <dbReference type="Proteomes" id="UP000559256"/>
    </source>
</evidence>
<evidence type="ECO:0000313" key="2">
    <source>
        <dbReference type="EMBL" id="KAF5359932.1"/>
    </source>
</evidence>
<evidence type="ECO:0000259" key="1">
    <source>
        <dbReference type="Pfam" id="PF00867"/>
    </source>
</evidence>
<dbReference type="SUPFAM" id="SSF88723">
    <property type="entry name" value="PIN domain-like"/>
    <property type="match status" value="1"/>
</dbReference>
<feature type="domain" description="XPG-I" evidence="1">
    <location>
        <begin position="160"/>
        <end position="194"/>
    </location>
</feature>
<protein>
    <recommendedName>
        <fullName evidence="1">XPG-I domain-containing protein</fullName>
    </recommendedName>
</protein>
<sequence length="194" mass="21904">MNITFSRTKSRPQIQFSKDTVIEFWAYNKFCRASLVSQLTHSHISPITLYIEWTKAQIAQPTADINPSPHTPVDPEIYHPPVVNVDDTHASISLAEIISSSLSDWVIDIDSIPVAWDLIWKNMVTISMQWTLVFIFDGPSWPQIKCSKYAFIPLIEMSFPNALSEAEVKLAYMNKAGIIDTVLTDDSDVLIFGT</sequence>
<proteinExistence type="predicted"/>
<dbReference type="InterPro" id="IPR006086">
    <property type="entry name" value="XPG-I_dom"/>
</dbReference>
<dbReference type="Proteomes" id="UP000559256">
    <property type="component" value="Unassembled WGS sequence"/>
</dbReference>
<dbReference type="GO" id="GO:0004518">
    <property type="term" value="F:nuclease activity"/>
    <property type="evidence" value="ECO:0007669"/>
    <property type="project" value="InterPro"/>
</dbReference>
<reference evidence="2 3" key="1">
    <citation type="journal article" date="2020" name="ISME J.">
        <title>Uncovering the hidden diversity of litter-decomposition mechanisms in mushroom-forming fungi.</title>
        <authorList>
            <person name="Floudas D."/>
            <person name="Bentzer J."/>
            <person name="Ahren D."/>
            <person name="Johansson T."/>
            <person name="Persson P."/>
            <person name="Tunlid A."/>
        </authorList>
    </citation>
    <scope>NUCLEOTIDE SEQUENCE [LARGE SCALE GENOMIC DNA]</scope>
    <source>
        <strain evidence="2 3">CBS 291.85</strain>
    </source>
</reference>
<comment type="caution">
    <text evidence="2">The sequence shown here is derived from an EMBL/GenBank/DDBJ whole genome shotgun (WGS) entry which is preliminary data.</text>
</comment>